<dbReference type="Proteomes" id="UP001566132">
    <property type="component" value="Unassembled WGS sequence"/>
</dbReference>
<gene>
    <name evidence="1" type="ORF">ABEB36_003638</name>
</gene>
<name>A0ABD1FCH7_HYPHA</name>
<organism evidence="1 2">
    <name type="scientific">Hypothenemus hampei</name>
    <name type="common">Coffee berry borer</name>
    <dbReference type="NCBI Taxonomy" id="57062"/>
    <lineage>
        <taxon>Eukaryota</taxon>
        <taxon>Metazoa</taxon>
        <taxon>Ecdysozoa</taxon>
        <taxon>Arthropoda</taxon>
        <taxon>Hexapoda</taxon>
        <taxon>Insecta</taxon>
        <taxon>Pterygota</taxon>
        <taxon>Neoptera</taxon>
        <taxon>Endopterygota</taxon>
        <taxon>Coleoptera</taxon>
        <taxon>Polyphaga</taxon>
        <taxon>Cucujiformia</taxon>
        <taxon>Curculionidae</taxon>
        <taxon>Scolytinae</taxon>
        <taxon>Hypothenemus</taxon>
    </lineage>
</organism>
<proteinExistence type="predicted"/>
<accession>A0ABD1FCH7</accession>
<protein>
    <submittedName>
        <fullName evidence="1">Uncharacterized protein</fullName>
    </submittedName>
</protein>
<evidence type="ECO:0000313" key="2">
    <source>
        <dbReference type="Proteomes" id="UP001566132"/>
    </source>
</evidence>
<sequence>MSEPLQGYVGIEPRVGLASSSLPLVTDVIDEINTKDLQNILAQEDTENEDIFAAEELQNKIEIVNLNSENDVNLNQEQNLVQLVQCYSYDNITSENAQISVCRTCQRQVHCHCRGQKTEFQKIRKKATENLIKQPAKMRCITNKTHPNATVADNVTVAIPDADRARGALRNILAVLT</sequence>
<dbReference type="AlphaFoldDB" id="A0ABD1FCH7"/>
<dbReference type="EMBL" id="JBDJPC010000002">
    <property type="protein sequence ID" value="KAL1514370.1"/>
    <property type="molecule type" value="Genomic_DNA"/>
</dbReference>
<keyword evidence="2" id="KW-1185">Reference proteome</keyword>
<evidence type="ECO:0000313" key="1">
    <source>
        <dbReference type="EMBL" id="KAL1514370.1"/>
    </source>
</evidence>
<reference evidence="1 2" key="1">
    <citation type="submission" date="2024-05" db="EMBL/GenBank/DDBJ databases">
        <title>Genetic variation in Jamaican populations of the coffee berry borer (Hypothenemus hampei).</title>
        <authorList>
            <person name="Errbii M."/>
            <person name="Myrie A."/>
        </authorList>
    </citation>
    <scope>NUCLEOTIDE SEQUENCE [LARGE SCALE GENOMIC DNA]</scope>
    <source>
        <strain evidence="1">JA-Hopewell-2020-01-JO</strain>
        <tissue evidence="1">Whole body</tissue>
    </source>
</reference>
<comment type="caution">
    <text evidence="1">The sequence shown here is derived from an EMBL/GenBank/DDBJ whole genome shotgun (WGS) entry which is preliminary data.</text>
</comment>